<dbReference type="EMBL" id="LN679155">
    <property type="protein sequence ID" value="CEL61420.1"/>
    <property type="molecule type" value="Genomic_DNA"/>
</dbReference>
<sequence>MPKAGPVPFPLSKSATAKAALGSKPNPSASASPAKKCYEPAPVVEPGKSSGPGTVLSTNEKNKSVKCKTINNEREDNKELIGKWEVKESSKKPWTSMPRDVAKDNIIDISSNRSPLFLNKFTRKQLTSS</sequence>
<dbReference type="AlphaFoldDB" id="A0A0B7FUM6"/>
<organism evidence="2 3">
    <name type="scientific">Thanatephorus cucumeris (strain AG1-IB / isolate 7/3/14)</name>
    <name type="common">Lettuce bottom rot fungus</name>
    <name type="synonym">Rhizoctonia solani</name>
    <dbReference type="NCBI Taxonomy" id="1108050"/>
    <lineage>
        <taxon>Eukaryota</taxon>
        <taxon>Fungi</taxon>
        <taxon>Dikarya</taxon>
        <taxon>Basidiomycota</taxon>
        <taxon>Agaricomycotina</taxon>
        <taxon>Agaricomycetes</taxon>
        <taxon>Cantharellales</taxon>
        <taxon>Ceratobasidiaceae</taxon>
        <taxon>Rhizoctonia</taxon>
        <taxon>Rhizoctonia solani AG-1</taxon>
    </lineage>
</organism>
<proteinExistence type="predicted"/>
<keyword evidence="3" id="KW-1185">Reference proteome</keyword>
<evidence type="ECO:0000313" key="2">
    <source>
        <dbReference type="EMBL" id="CEL61420.1"/>
    </source>
</evidence>
<evidence type="ECO:0000313" key="3">
    <source>
        <dbReference type="Proteomes" id="UP000059188"/>
    </source>
</evidence>
<dbReference type="Proteomes" id="UP000059188">
    <property type="component" value="Unassembled WGS sequence"/>
</dbReference>
<feature type="compositionally biased region" description="Low complexity" evidence="1">
    <location>
        <begin position="23"/>
        <end position="35"/>
    </location>
</feature>
<feature type="region of interest" description="Disordered" evidence="1">
    <location>
        <begin position="17"/>
        <end position="62"/>
    </location>
</feature>
<evidence type="ECO:0000256" key="1">
    <source>
        <dbReference type="SAM" id="MobiDB-lite"/>
    </source>
</evidence>
<protein>
    <submittedName>
        <fullName evidence="2">Uncharacterized protein</fullName>
    </submittedName>
</protein>
<gene>
    <name evidence="2" type="ORF">RSOLAG1IB_10012</name>
</gene>
<accession>A0A0B7FUM6</accession>
<reference evidence="2 3" key="1">
    <citation type="submission" date="2014-11" db="EMBL/GenBank/DDBJ databases">
        <authorList>
            <person name="Wibberg Daniel"/>
        </authorList>
    </citation>
    <scope>NUCLEOTIDE SEQUENCE [LARGE SCALE GENOMIC DNA]</scope>
    <source>
        <strain evidence="2">Rhizoctonia solani AG1-IB 7/3/14</strain>
    </source>
</reference>
<name>A0A0B7FUM6_THACB</name>